<evidence type="ECO:0000259" key="7">
    <source>
        <dbReference type="PROSITE" id="PS50112"/>
    </source>
</evidence>
<dbReference type="CDD" id="cd00130">
    <property type="entry name" value="PAS"/>
    <property type="match status" value="2"/>
</dbReference>
<protein>
    <recommendedName>
        <fullName evidence="2">histidine kinase</fullName>
        <ecNumber evidence="2">2.7.13.3</ecNumber>
    </recommendedName>
</protein>
<evidence type="ECO:0000256" key="2">
    <source>
        <dbReference type="ARBA" id="ARBA00012438"/>
    </source>
</evidence>
<dbReference type="InterPro" id="IPR013655">
    <property type="entry name" value="PAS_fold_3"/>
</dbReference>
<dbReference type="InterPro" id="IPR001610">
    <property type="entry name" value="PAC"/>
</dbReference>
<feature type="domain" description="Histidine kinase" evidence="6">
    <location>
        <begin position="404"/>
        <end position="620"/>
    </location>
</feature>
<dbReference type="SUPFAM" id="SSF55785">
    <property type="entry name" value="PYP-like sensor domain (PAS domain)"/>
    <property type="match status" value="3"/>
</dbReference>
<keyword evidence="10" id="KW-1185">Reference proteome</keyword>
<sequence length="626" mass="69610">MIHPDAPLGSTQFEQSRAIAFVVDEHGALLRVTAGLAAWLGETAATLTGPRLRELLPAAAEHTRQQLARAAAGEVVEYETQVVVAGKPEAVWVTLLPLPGPAGQQAGVYGLVKPIAAVSGATTALLERERQLSVIFDNIADITFVLRREEDGQFRFVFVNKAFERTTGVPAARVVGALVAKIIPEPSLSLVLAHYQQALRTRQPVVWQEVSDYPSGRKTAEVSVTPVLDAAGGCCQLVGIVHDLTPQKTVEEDLRVSNERFQYVLKATSDALYDWNIAADTLYWGEGYEDLFGHQLTQNPTPFSHWSDHVEPDEHHRVVDGLRHTAYETRGSFWQQEYRFRRADGSWAVVFDRGYILRDAQGRPVRMIGAMQDITERKQAEERQRLMTAKLGEQNADLQQFTYIVSHNLRAPLANALGYVDLLSRVDKTTAVFDDSLRNLRTSLQRLDGVLTDVNAILSIRDQQGRYRPEPVAVAEVCDQVLLNMQELLQECGGELVCQIPKSLRVLGSRAYFHSIFHNLVSNAIKYRDDARPLRITISATAAPRQPITLVVRDNGAGFDQQPAGDEVFQLYRRFHADKTGRGIGLFLVKAHVESMGGQIAVRSQVGQGTEFTLYFRAYADENLPH</sequence>
<dbReference type="InterPro" id="IPR013656">
    <property type="entry name" value="PAS_4"/>
</dbReference>
<dbReference type="InterPro" id="IPR052162">
    <property type="entry name" value="Sensor_kinase/Photoreceptor"/>
</dbReference>
<reference evidence="10" key="1">
    <citation type="journal article" date="2019" name="Int. J. Syst. Evol. Microbiol.">
        <title>The Global Catalogue of Microorganisms (GCM) 10K type strain sequencing project: providing services to taxonomists for standard genome sequencing and annotation.</title>
        <authorList>
            <consortium name="The Broad Institute Genomics Platform"/>
            <consortium name="The Broad Institute Genome Sequencing Center for Infectious Disease"/>
            <person name="Wu L."/>
            <person name="Ma J."/>
        </authorList>
    </citation>
    <scope>NUCLEOTIDE SEQUENCE [LARGE SCALE GENOMIC DNA]</scope>
    <source>
        <strain evidence="10">JCM 17214</strain>
    </source>
</reference>
<gene>
    <name evidence="9" type="ORF">GCM10022406_13860</name>
</gene>
<dbReference type="Pfam" id="PF08448">
    <property type="entry name" value="PAS_4"/>
    <property type="match status" value="2"/>
</dbReference>
<dbReference type="Gene3D" id="3.30.450.20">
    <property type="entry name" value="PAS domain"/>
    <property type="match status" value="3"/>
</dbReference>
<evidence type="ECO:0000259" key="6">
    <source>
        <dbReference type="PROSITE" id="PS50109"/>
    </source>
</evidence>
<dbReference type="Pfam" id="PF02518">
    <property type="entry name" value="HATPase_c"/>
    <property type="match status" value="1"/>
</dbReference>
<dbReference type="PROSITE" id="PS50112">
    <property type="entry name" value="PAS"/>
    <property type="match status" value="1"/>
</dbReference>
<dbReference type="SUPFAM" id="SSF55874">
    <property type="entry name" value="ATPase domain of HSP90 chaperone/DNA topoisomerase II/histidine kinase"/>
    <property type="match status" value="1"/>
</dbReference>
<dbReference type="InterPro" id="IPR036097">
    <property type="entry name" value="HisK_dim/P_sf"/>
</dbReference>
<dbReference type="Proteomes" id="UP001499909">
    <property type="component" value="Unassembled WGS sequence"/>
</dbReference>
<proteinExistence type="predicted"/>
<keyword evidence="5" id="KW-0418">Kinase</keyword>
<evidence type="ECO:0000256" key="4">
    <source>
        <dbReference type="ARBA" id="ARBA00022679"/>
    </source>
</evidence>
<dbReference type="Pfam" id="PF00512">
    <property type="entry name" value="HisKA"/>
    <property type="match status" value="1"/>
</dbReference>
<evidence type="ECO:0000256" key="3">
    <source>
        <dbReference type="ARBA" id="ARBA00022553"/>
    </source>
</evidence>
<dbReference type="SUPFAM" id="SSF47384">
    <property type="entry name" value="Homodimeric domain of signal transducing histidine kinase"/>
    <property type="match status" value="1"/>
</dbReference>
<dbReference type="EC" id="2.7.13.3" evidence="2"/>
<evidence type="ECO:0000256" key="1">
    <source>
        <dbReference type="ARBA" id="ARBA00000085"/>
    </source>
</evidence>
<dbReference type="SMART" id="SM00387">
    <property type="entry name" value="HATPase_c"/>
    <property type="match status" value="1"/>
</dbReference>
<accession>A0ABP7MT38</accession>
<feature type="domain" description="PAC" evidence="8">
    <location>
        <begin position="334"/>
        <end position="386"/>
    </location>
</feature>
<dbReference type="SMART" id="SM00091">
    <property type="entry name" value="PAS"/>
    <property type="match status" value="3"/>
</dbReference>
<dbReference type="SMART" id="SM00388">
    <property type="entry name" value="HisKA"/>
    <property type="match status" value="1"/>
</dbReference>
<dbReference type="NCBIfam" id="TIGR00229">
    <property type="entry name" value="sensory_box"/>
    <property type="match status" value="2"/>
</dbReference>
<feature type="domain" description="PAS" evidence="7">
    <location>
        <begin position="128"/>
        <end position="202"/>
    </location>
</feature>
<dbReference type="InterPro" id="IPR035965">
    <property type="entry name" value="PAS-like_dom_sf"/>
</dbReference>
<dbReference type="EMBL" id="BAABDH010000021">
    <property type="protein sequence ID" value="GAA3929670.1"/>
    <property type="molecule type" value="Genomic_DNA"/>
</dbReference>
<dbReference type="CDD" id="cd00082">
    <property type="entry name" value="HisKA"/>
    <property type="match status" value="1"/>
</dbReference>
<dbReference type="InterPro" id="IPR000014">
    <property type="entry name" value="PAS"/>
</dbReference>
<dbReference type="PROSITE" id="PS50113">
    <property type="entry name" value="PAC"/>
    <property type="match status" value="1"/>
</dbReference>
<comment type="catalytic activity">
    <reaction evidence="1">
        <text>ATP + protein L-histidine = ADP + protein N-phospho-L-histidine.</text>
        <dbReference type="EC" id="2.7.13.3"/>
    </reaction>
</comment>
<organism evidence="9 10">
    <name type="scientific">Hymenobacter algoricola</name>
    <dbReference type="NCBI Taxonomy" id="486267"/>
    <lineage>
        <taxon>Bacteria</taxon>
        <taxon>Pseudomonadati</taxon>
        <taxon>Bacteroidota</taxon>
        <taxon>Cytophagia</taxon>
        <taxon>Cytophagales</taxon>
        <taxon>Hymenobacteraceae</taxon>
        <taxon>Hymenobacter</taxon>
    </lineage>
</organism>
<dbReference type="SMART" id="SM00086">
    <property type="entry name" value="PAC"/>
    <property type="match status" value="2"/>
</dbReference>
<dbReference type="InterPro" id="IPR036890">
    <property type="entry name" value="HATPase_C_sf"/>
</dbReference>
<dbReference type="PANTHER" id="PTHR43304:SF1">
    <property type="entry name" value="PAC DOMAIN-CONTAINING PROTEIN"/>
    <property type="match status" value="1"/>
</dbReference>
<keyword evidence="3" id="KW-0597">Phosphoprotein</keyword>
<evidence type="ECO:0000259" key="8">
    <source>
        <dbReference type="PROSITE" id="PS50113"/>
    </source>
</evidence>
<evidence type="ECO:0000256" key="5">
    <source>
        <dbReference type="ARBA" id="ARBA00022777"/>
    </source>
</evidence>
<dbReference type="InterPro" id="IPR003594">
    <property type="entry name" value="HATPase_dom"/>
</dbReference>
<keyword evidence="4" id="KW-0808">Transferase</keyword>
<dbReference type="PRINTS" id="PR00344">
    <property type="entry name" value="BCTRLSENSOR"/>
</dbReference>
<dbReference type="Gene3D" id="1.10.287.130">
    <property type="match status" value="1"/>
</dbReference>
<name>A0ABP7MT38_9BACT</name>
<evidence type="ECO:0000313" key="9">
    <source>
        <dbReference type="EMBL" id="GAA3929670.1"/>
    </source>
</evidence>
<comment type="caution">
    <text evidence="9">The sequence shown here is derived from an EMBL/GenBank/DDBJ whole genome shotgun (WGS) entry which is preliminary data.</text>
</comment>
<evidence type="ECO:0000313" key="10">
    <source>
        <dbReference type="Proteomes" id="UP001499909"/>
    </source>
</evidence>
<dbReference type="InterPro" id="IPR000700">
    <property type="entry name" value="PAS-assoc_C"/>
</dbReference>
<dbReference type="InterPro" id="IPR003661">
    <property type="entry name" value="HisK_dim/P_dom"/>
</dbReference>
<dbReference type="PANTHER" id="PTHR43304">
    <property type="entry name" value="PHYTOCHROME-LIKE PROTEIN CPH1"/>
    <property type="match status" value="1"/>
</dbReference>
<dbReference type="PROSITE" id="PS50109">
    <property type="entry name" value="HIS_KIN"/>
    <property type="match status" value="1"/>
</dbReference>
<dbReference type="Gene3D" id="3.30.565.10">
    <property type="entry name" value="Histidine kinase-like ATPase, C-terminal domain"/>
    <property type="match status" value="1"/>
</dbReference>
<dbReference type="InterPro" id="IPR005467">
    <property type="entry name" value="His_kinase_dom"/>
</dbReference>
<dbReference type="InterPro" id="IPR004358">
    <property type="entry name" value="Sig_transdc_His_kin-like_C"/>
</dbReference>
<dbReference type="RefSeq" id="WP_345111946.1">
    <property type="nucleotide sequence ID" value="NZ_BAABDH010000021.1"/>
</dbReference>
<dbReference type="Pfam" id="PF08447">
    <property type="entry name" value="PAS_3"/>
    <property type="match status" value="1"/>
</dbReference>